<feature type="compositionally biased region" description="Polar residues" evidence="1">
    <location>
        <begin position="65"/>
        <end position="74"/>
    </location>
</feature>
<accession>A0ABP2HP73</accession>
<evidence type="ECO:0000256" key="1">
    <source>
        <dbReference type="SAM" id="MobiDB-lite"/>
    </source>
</evidence>
<name>A0ABP2HP73_9BACT</name>
<sequence>MKAIYKTKTFVRWARKNNVADSCLVNAVLEMESGLIDANLGGGVYKKRIPLTGKGKRGGARRLSQRISKGLSSF</sequence>
<feature type="compositionally biased region" description="Basic residues" evidence="1">
    <location>
        <begin position="53"/>
        <end position="64"/>
    </location>
</feature>
<dbReference type="Pfam" id="PF06296">
    <property type="entry name" value="RelE"/>
    <property type="match status" value="1"/>
</dbReference>
<dbReference type="InterPro" id="IPR009387">
    <property type="entry name" value="HigB-2"/>
</dbReference>
<protein>
    <submittedName>
        <fullName evidence="2">Toxin-antitoxin system, toxin component, RelE family</fullName>
    </submittedName>
</protein>
<dbReference type="EMBL" id="ADFP01000137">
    <property type="protein sequence ID" value="EFB89345.1"/>
    <property type="molecule type" value="Genomic_DNA"/>
</dbReference>
<dbReference type="Proteomes" id="UP000006462">
    <property type="component" value="Unassembled WGS sequence"/>
</dbReference>
<evidence type="ECO:0000313" key="3">
    <source>
        <dbReference type="Proteomes" id="UP000006462"/>
    </source>
</evidence>
<comment type="caution">
    <text evidence="2">The sequence shown here is derived from an EMBL/GenBank/DDBJ whole genome shotgun (WGS) entry which is preliminary data.</text>
</comment>
<keyword evidence="3" id="KW-1185">Reference proteome</keyword>
<gene>
    <name evidence="2" type="ORF">HMPREF7215_0837</name>
</gene>
<proteinExistence type="predicted"/>
<evidence type="ECO:0000313" key="2">
    <source>
        <dbReference type="EMBL" id="EFB89345.1"/>
    </source>
</evidence>
<organism evidence="2 3">
    <name type="scientific">Pyramidobacter piscolens W5455</name>
    <dbReference type="NCBI Taxonomy" id="352165"/>
    <lineage>
        <taxon>Bacteria</taxon>
        <taxon>Thermotogati</taxon>
        <taxon>Synergistota</taxon>
        <taxon>Synergistia</taxon>
        <taxon>Synergistales</taxon>
        <taxon>Dethiosulfovibrionaceae</taxon>
        <taxon>Pyramidobacter</taxon>
    </lineage>
</organism>
<feature type="region of interest" description="Disordered" evidence="1">
    <location>
        <begin position="53"/>
        <end position="74"/>
    </location>
</feature>
<reference evidence="2 3" key="1">
    <citation type="submission" date="2009-12" db="EMBL/GenBank/DDBJ databases">
        <authorList>
            <person name="Shrivastava S."/>
            <person name="Madupu R."/>
            <person name="Durkin A.S."/>
            <person name="Torralba M."/>
            <person name="Methe B."/>
            <person name="Sutton G.G."/>
            <person name="Strausberg R.L."/>
            <person name="Nelson K.E."/>
        </authorList>
    </citation>
    <scope>NUCLEOTIDE SEQUENCE [LARGE SCALE GENOMIC DNA]</scope>
    <source>
        <strain evidence="2 3">W5455</strain>
    </source>
</reference>